<keyword evidence="2 5" id="KW-0805">Transcription regulation</keyword>
<dbReference type="InterPro" id="IPR005104">
    <property type="entry name" value="WHTH_HrcA_DNA-bd"/>
</dbReference>
<dbReference type="PANTHER" id="PTHR34824">
    <property type="entry name" value="HEAT-INDUCIBLE TRANSCRIPTION REPRESSOR HRCA"/>
    <property type="match status" value="1"/>
</dbReference>
<evidence type="ECO:0000256" key="1">
    <source>
        <dbReference type="ARBA" id="ARBA00022491"/>
    </source>
</evidence>
<dbReference type="SUPFAM" id="SSF55781">
    <property type="entry name" value="GAF domain-like"/>
    <property type="match status" value="1"/>
</dbReference>
<dbReference type="RefSeq" id="WP_275476230.1">
    <property type="nucleotide sequence ID" value="NZ_CP162940.1"/>
</dbReference>
<dbReference type="Pfam" id="PF01628">
    <property type="entry name" value="HrcA"/>
    <property type="match status" value="1"/>
</dbReference>
<keyword evidence="3 5" id="KW-0346">Stress response</keyword>
<dbReference type="Gene3D" id="3.30.390.60">
    <property type="entry name" value="Heat-inducible transcription repressor hrca homolog, domain 3"/>
    <property type="match status" value="1"/>
</dbReference>
<comment type="similarity">
    <text evidence="5">Belongs to the HrcA family.</text>
</comment>
<feature type="domain" description="Heat-inducible transcription repressor HrcA C-terminal" evidence="6">
    <location>
        <begin position="105"/>
        <end position="324"/>
    </location>
</feature>
<dbReference type="PIRSF" id="PIRSF005485">
    <property type="entry name" value="HrcA"/>
    <property type="match status" value="1"/>
</dbReference>
<evidence type="ECO:0000256" key="4">
    <source>
        <dbReference type="ARBA" id="ARBA00023163"/>
    </source>
</evidence>
<name>A0ABV5ACK5_9BACL</name>
<dbReference type="SUPFAM" id="SSF46785">
    <property type="entry name" value="Winged helix' DNA-binding domain"/>
    <property type="match status" value="1"/>
</dbReference>
<dbReference type="Pfam" id="PF03444">
    <property type="entry name" value="WHD_HrcA"/>
    <property type="match status" value="1"/>
</dbReference>
<dbReference type="PANTHER" id="PTHR34824:SF1">
    <property type="entry name" value="HEAT-INDUCIBLE TRANSCRIPTION REPRESSOR HRCA"/>
    <property type="match status" value="1"/>
</dbReference>
<dbReference type="InterPro" id="IPR029016">
    <property type="entry name" value="GAF-like_dom_sf"/>
</dbReference>
<evidence type="ECO:0000313" key="8">
    <source>
        <dbReference type="EMBL" id="MFB5189974.1"/>
    </source>
</evidence>
<dbReference type="NCBIfam" id="TIGR00331">
    <property type="entry name" value="hrcA"/>
    <property type="match status" value="1"/>
</dbReference>
<reference evidence="8 9" key="1">
    <citation type="journal article" date="2024" name="Int. J. Mol. Sci.">
        <title>Exploration of Alicyclobacillus spp. Genome in Search of Antibiotic Resistance.</title>
        <authorList>
            <person name="Bucka-Kolendo J."/>
            <person name="Kiousi D.E."/>
            <person name="Dekowska A."/>
            <person name="Mikolajczuk-Szczyrba A."/>
            <person name="Karadedos D.M."/>
            <person name="Michael P."/>
            <person name="Galanis A."/>
            <person name="Sokolowska B."/>
        </authorList>
    </citation>
    <scope>NUCLEOTIDE SEQUENCE [LARGE SCALE GENOMIC DNA]</scope>
    <source>
        <strain evidence="8 9">KKP 3000</strain>
    </source>
</reference>
<dbReference type="InterPro" id="IPR036388">
    <property type="entry name" value="WH-like_DNA-bd_sf"/>
</dbReference>
<evidence type="ECO:0000256" key="5">
    <source>
        <dbReference type="HAMAP-Rule" id="MF_00081"/>
    </source>
</evidence>
<evidence type="ECO:0000256" key="3">
    <source>
        <dbReference type="ARBA" id="ARBA00023016"/>
    </source>
</evidence>
<evidence type="ECO:0000313" key="9">
    <source>
        <dbReference type="Proteomes" id="UP001579974"/>
    </source>
</evidence>
<dbReference type="EMBL" id="JBDXSU010000004">
    <property type="protein sequence ID" value="MFB5189974.1"/>
    <property type="molecule type" value="Genomic_DNA"/>
</dbReference>
<organism evidence="8 9">
    <name type="scientific">Alicyclobacillus fastidiosus</name>
    <dbReference type="NCBI Taxonomy" id="392011"/>
    <lineage>
        <taxon>Bacteria</taxon>
        <taxon>Bacillati</taxon>
        <taxon>Bacillota</taxon>
        <taxon>Bacilli</taxon>
        <taxon>Bacillales</taxon>
        <taxon>Alicyclobacillaceae</taxon>
        <taxon>Alicyclobacillus</taxon>
    </lineage>
</organism>
<comment type="caution">
    <text evidence="8">The sequence shown here is derived from an EMBL/GenBank/DDBJ whole genome shotgun (WGS) entry which is preliminary data.</text>
</comment>
<evidence type="ECO:0000256" key="2">
    <source>
        <dbReference type="ARBA" id="ARBA00023015"/>
    </source>
</evidence>
<dbReference type="HAMAP" id="MF_00081">
    <property type="entry name" value="HrcA"/>
    <property type="match status" value="1"/>
</dbReference>
<evidence type="ECO:0000259" key="7">
    <source>
        <dbReference type="Pfam" id="PF03444"/>
    </source>
</evidence>
<gene>
    <name evidence="5 8" type="primary">hrcA</name>
    <name evidence="8" type="ORF">KKP3000_003366</name>
</gene>
<keyword evidence="9" id="KW-1185">Reference proteome</keyword>
<evidence type="ECO:0000259" key="6">
    <source>
        <dbReference type="Pfam" id="PF01628"/>
    </source>
</evidence>
<dbReference type="InterPro" id="IPR002571">
    <property type="entry name" value="HrcA"/>
</dbReference>
<keyword evidence="1 5" id="KW-0678">Repressor</keyword>
<sequence>MLTNRQQLILSAIIEDYVRMAEPVGSRALAKHEQIQFSPATIRNEMADLEEMGYLAQPHTSSGRVPSQKGYRFYVDHLMPQDPVEMDSTAAALRSFFTQRMDEMEQVVREMSTVLSTLTRQTAIVLGPKMYTDKVRKIELIPLSKGRAVAILVTDAGHVEDCTVHLPEDIRVEDVESIVNVLNDKLVGIPVSKLRSNLYSKLAEELTRTVERYEDVLAVVEEICQVGHRDEPVYIGGAANMLSQPEFHDVVKAQPLLSLLEAGNTFTQWLPLEGLGIQVRIGAENPEGPLQDCAVITTTYSLSGKPVGHIGVLGPTRMDYGRIMRILDYTSRSMTSLLTRWSEGK</sequence>
<feature type="domain" description="Winged helix-turn-helix transcription repressor HrcA DNA-binding" evidence="7">
    <location>
        <begin position="1"/>
        <end position="72"/>
    </location>
</feature>
<dbReference type="Proteomes" id="UP001579974">
    <property type="component" value="Unassembled WGS sequence"/>
</dbReference>
<comment type="function">
    <text evidence="5">Negative regulator of class I heat shock genes (grpE-dnaK-dnaJ and groELS operons). Prevents heat-shock induction of these operons.</text>
</comment>
<dbReference type="Gene3D" id="3.30.450.40">
    <property type="match status" value="1"/>
</dbReference>
<proteinExistence type="inferred from homology"/>
<keyword evidence="4 5" id="KW-0804">Transcription</keyword>
<dbReference type="InterPro" id="IPR023120">
    <property type="entry name" value="WHTH_transcript_rep_HrcA_IDD"/>
</dbReference>
<accession>A0ABV5ACK5</accession>
<dbReference type="InterPro" id="IPR036390">
    <property type="entry name" value="WH_DNA-bd_sf"/>
</dbReference>
<dbReference type="InterPro" id="IPR021153">
    <property type="entry name" value="HrcA_C"/>
</dbReference>
<protein>
    <recommendedName>
        <fullName evidence="5">Heat-inducible transcription repressor HrcA</fullName>
    </recommendedName>
</protein>
<dbReference type="Gene3D" id="1.10.10.10">
    <property type="entry name" value="Winged helix-like DNA-binding domain superfamily/Winged helix DNA-binding domain"/>
    <property type="match status" value="1"/>
</dbReference>